<dbReference type="EMBL" id="QFQP01000082">
    <property type="protein sequence ID" value="PZR03575.1"/>
    <property type="molecule type" value="Genomic_DNA"/>
</dbReference>
<comment type="caution">
    <text evidence="2">The sequence shown here is derived from an EMBL/GenBank/DDBJ whole genome shotgun (WGS) entry which is preliminary data.</text>
</comment>
<dbReference type="AlphaFoldDB" id="A0A2W5SVW6"/>
<evidence type="ECO:0000313" key="2">
    <source>
        <dbReference type="EMBL" id="PZR03575.1"/>
    </source>
</evidence>
<evidence type="ECO:0000313" key="3">
    <source>
        <dbReference type="Proteomes" id="UP000249061"/>
    </source>
</evidence>
<name>A0A2W5SVW6_9BACT</name>
<gene>
    <name evidence="2" type="ORF">DI536_35825</name>
</gene>
<protein>
    <submittedName>
        <fullName evidence="2">Uncharacterized protein</fullName>
    </submittedName>
</protein>
<organism evidence="2 3">
    <name type="scientific">Archangium gephyra</name>
    <dbReference type="NCBI Taxonomy" id="48"/>
    <lineage>
        <taxon>Bacteria</taxon>
        <taxon>Pseudomonadati</taxon>
        <taxon>Myxococcota</taxon>
        <taxon>Myxococcia</taxon>
        <taxon>Myxococcales</taxon>
        <taxon>Cystobacterineae</taxon>
        <taxon>Archangiaceae</taxon>
        <taxon>Archangium</taxon>
    </lineage>
</organism>
<reference evidence="2 3" key="1">
    <citation type="submission" date="2017-08" db="EMBL/GenBank/DDBJ databases">
        <title>Infants hospitalized years apart are colonized by the same room-sourced microbial strains.</title>
        <authorList>
            <person name="Brooks B."/>
            <person name="Olm M.R."/>
            <person name="Firek B.A."/>
            <person name="Baker R."/>
            <person name="Thomas B.C."/>
            <person name="Morowitz M.J."/>
            <person name="Banfield J.F."/>
        </authorList>
    </citation>
    <scope>NUCLEOTIDE SEQUENCE [LARGE SCALE GENOMIC DNA]</scope>
    <source>
        <strain evidence="2">S2_003_000_R2_14</strain>
    </source>
</reference>
<evidence type="ECO:0000256" key="1">
    <source>
        <dbReference type="SAM" id="MobiDB-lite"/>
    </source>
</evidence>
<dbReference type="Proteomes" id="UP000249061">
    <property type="component" value="Unassembled WGS sequence"/>
</dbReference>
<accession>A0A2W5SVW6</accession>
<feature type="region of interest" description="Disordered" evidence="1">
    <location>
        <begin position="108"/>
        <end position="137"/>
    </location>
</feature>
<proteinExistence type="predicted"/>
<sequence length="137" mass="15403">MAEHGDFVGPPANRYESLGHIVEEARTRGTFEVRDRERHLVGWIVRRGRQFEARGVAADLDTSSALGLFHSGRAALRLVIGYREYDAVRRATREQAAKFEREYLAAHPEILPTTGASRPAPEPQHDLSSSIRRRSSP</sequence>